<comment type="caution">
    <text evidence="3">The sequence shown here is derived from an EMBL/GenBank/DDBJ whole genome shotgun (WGS) entry which is preliminary data.</text>
</comment>
<proteinExistence type="predicted"/>
<dbReference type="Pfam" id="PF23023">
    <property type="entry name" value="Anti-Pycsar_Apyc1"/>
    <property type="match status" value="1"/>
</dbReference>
<gene>
    <name evidence="3" type="ORF">P409_20550</name>
</gene>
<organism evidence="3 4">
    <name type="scientific">Inquilinus limosus MP06</name>
    <dbReference type="NCBI Taxonomy" id="1398085"/>
    <lineage>
        <taxon>Bacteria</taxon>
        <taxon>Pseudomonadati</taxon>
        <taxon>Pseudomonadota</taxon>
        <taxon>Alphaproteobacteria</taxon>
        <taxon>Rhodospirillales</taxon>
        <taxon>Rhodospirillaceae</taxon>
        <taxon>Inquilinus</taxon>
    </lineage>
</organism>
<dbReference type="RefSeq" id="WP_034842836.1">
    <property type="nucleotide sequence ID" value="NZ_JANX01000294.1"/>
</dbReference>
<accession>A0A0A0D3H7</accession>
<dbReference type="SMART" id="SM00849">
    <property type="entry name" value="Lactamase_B"/>
    <property type="match status" value="1"/>
</dbReference>
<evidence type="ECO:0000256" key="1">
    <source>
        <dbReference type="ARBA" id="ARBA00022801"/>
    </source>
</evidence>
<reference evidence="3 4" key="1">
    <citation type="submission" date="2014-01" db="EMBL/GenBank/DDBJ databases">
        <title>Genome sequence determination for a cystic fibrosis isolate, Inquilinus limosus.</title>
        <authorList>
            <person name="Pino M."/>
            <person name="Di Conza J."/>
            <person name="Gutkind G."/>
        </authorList>
    </citation>
    <scope>NUCLEOTIDE SEQUENCE [LARGE SCALE GENOMIC DNA]</scope>
    <source>
        <strain evidence="3 4">MP06</strain>
    </source>
</reference>
<sequence>MKITLLGTGCPSVHTARYGAATLVEAGGARLLVDCGSGVTQRLAAAGVPGRDLDAVLLTHLHSDHVIDLYQLVVSAWHQGRPRPQRIFGPPGTRAFVDGTMALWAEERTLRIAHERRPSTAALEVEVTEITPGETLRFGDTSVTVVPVDHQPVRHAYGFVFAAGSFRAALSGDTRFCPALIETARGADLLVHEVFVHHAMPVVPGVRTAGTVAAVAAYHTLSAEVGKVAAAAGVGALALTHFVPPEVDRAALLAEIRADYAGPILVGEDLMAIDLAAGSVSWNGAVIGLGGLPARL</sequence>
<dbReference type="InterPro" id="IPR044094">
    <property type="entry name" value="AtsA-like_MBL-fold"/>
</dbReference>
<dbReference type="Gene3D" id="3.60.15.10">
    <property type="entry name" value="Ribonuclease Z/Hydroxyacylglutathione hydrolase-like"/>
    <property type="match status" value="1"/>
</dbReference>
<dbReference type="GO" id="GO:0042781">
    <property type="term" value="F:3'-tRNA processing endoribonuclease activity"/>
    <property type="evidence" value="ECO:0007669"/>
    <property type="project" value="TreeGrafter"/>
</dbReference>
<dbReference type="SUPFAM" id="SSF56281">
    <property type="entry name" value="Metallo-hydrolase/oxidoreductase"/>
    <property type="match status" value="1"/>
</dbReference>
<dbReference type="CDD" id="cd07719">
    <property type="entry name" value="arylsulfatase_AtsA-like_MBL-fold"/>
    <property type="match status" value="1"/>
</dbReference>
<protein>
    <submittedName>
        <fullName evidence="3">Ribonuclease Z</fullName>
    </submittedName>
</protein>
<dbReference type="InterPro" id="IPR036866">
    <property type="entry name" value="RibonucZ/Hydroxyglut_hydro"/>
</dbReference>
<dbReference type="AlphaFoldDB" id="A0A0A0D3H7"/>
<dbReference type="InterPro" id="IPR001279">
    <property type="entry name" value="Metallo-B-lactamas"/>
</dbReference>
<feature type="domain" description="Metallo-beta-lactamase" evidence="2">
    <location>
        <begin position="18"/>
        <end position="206"/>
    </location>
</feature>
<dbReference type="OrthoDB" id="9803916at2"/>
<keyword evidence="1" id="KW-0378">Hydrolase</keyword>
<name>A0A0A0D3H7_9PROT</name>
<dbReference type="PANTHER" id="PTHR46018">
    <property type="entry name" value="ZINC PHOSPHODIESTERASE ELAC PROTEIN 1"/>
    <property type="match status" value="1"/>
</dbReference>
<dbReference type="EMBL" id="JANX01000294">
    <property type="protein sequence ID" value="KGM32585.1"/>
    <property type="molecule type" value="Genomic_DNA"/>
</dbReference>
<evidence type="ECO:0000313" key="3">
    <source>
        <dbReference type="EMBL" id="KGM32585.1"/>
    </source>
</evidence>
<dbReference type="Proteomes" id="UP000029995">
    <property type="component" value="Unassembled WGS sequence"/>
</dbReference>
<dbReference type="PANTHER" id="PTHR46018:SF2">
    <property type="entry name" value="ZINC PHOSPHODIESTERASE ELAC PROTEIN 1"/>
    <property type="match status" value="1"/>
</dbReference>
<evidence type="ECO:0000259" key="2">
    <source>
        <dbReference type="SMART" id="SM00849"/>
    </source>
</evidence>
<evidence type="ECO:0000313" key="4">
    <source>
        <dbReference type="Proteomes" id="UP000029995"/>
    </source>
</evidence>